<dbReference type="InterPro" id="IPR026571">
    <property type="entry name" value="Tmem186"/>
</dbReference>
<keyword evidence="8 9" id="KW-0472">Membrane</keyword>
<dbReference type="PANTHER" id="PTHR13603:SF1">
    <property type="entry name" value="TRANSMEMBRANE PROTEIN 186"/>
    <property type="match status" value="1"/>
</dbReference>
<dbReference type="eggNOG" id="ENOG502TANC">
    <property type="taxonomic scope" value="Eukaryota"/>
</dbReference>
<feature type="transmembrane region" description="Helical" evidence="9">
    <location>
        <begin position="131"/>
        <end position="152"/>
    </location>
</feature>
<keyword evidence="7" id="KW-0496">Mitochondrion</keyword>
<evidence type="ECO:0000256" key="9">
    <source>
        <dbReference type="SAM" id="Phobius"/>
    </source>
</evidence>
<evidence type="ECO:0000256" key="5">
    <source>
        <dbReference type="ARBA" id="ARBA00022792"/>
    </source>
</evidence>
<evidence type="ECO:0000256" key="3">
    <source>
        <dbReference type="ARBA" id="ARBA00014604"/>
    </source>
</evidence>
<comment type="similarity">
    <text evidence="2">Belongs to the TMEM186 family.</text>
</comment>
<evidence type="ECO:0000256" key="1">
    <source>
        <dbReference type="ARBA" id="ARBA00004448"/>
    </source>
</evidence>
<protein>
    <recommendedName>
        <fullName evidence="3">Transmembrane protein 186</fullName>
    </recommendedName>
</protein>
<evidence type="ECO:0000256" key="4">
    <source>
        <dbReference type="ARBA" id="ARBA00022692"/>
    </source>
</evidence>
<dbReference type="PANTHER" id="PTHR13603">
    <property type="entry name" value="TRANSMEMBRANE PROTEIN 186"/>
    <property type="match status" value="1"/>
</dbReference>
<keyword evidence="6 9" id="KW-1133">Transmembrane helix</keyword>
<keyword evidence="5" id="KW-0999">Mitochondrion inner membrane</keyword>
<evidence type="ECO:0000256" key="2">
    <source>
        <dbReference type="ARBA" id="ARBA00007020"/>
    </source>
</evidence>
<sequence length="248" mass="28490">MPFFMTSGGLLVREFVKRIKPVQRNGAVVPTRGLFTTTVKRTHRRRTKVMSSTNPFSPDELRQRIGGFSARRLASTNAEGTEEWIPVYRYKKISLCFMIAKAKLYQTILSVGLIPWQTYKMVMGTCTMNEYFSVVGLAFVAPIVLIGFANLFNKIIGVVSYNPENDTFRFGYLSFWGTRLNKIVRADEVIPLTEHYFTYDNKAVLKLTFTDGDYLLLSTRNAELPDEKLAKYLFKDLNYFPVEDGEHK</sequence>
<evidence type="ECO:0000256" key="6">
    <source>
        <dbReference type="ARBA" id="ARBA00022989"/>
    </source>
</evidence>
<evidence type="ECO:0000256" key="7">
    <source>
        <dbReference type="ARBA" id="ARBA00023128"/>
    </source>
</evidence>
<comment type="subcellular location">
    <subcellularLocation>
        <location evidence="1">Mitochondrion inner membrane</location>
        <topology evidence="1">Multi-pass membrane protein</topology>
    </subcellularLocation>
</comment>
<keyword evidence="4 9" id="KW-0812">Transmembrane</keyword>
<dbReference type="AlphaFoldDB" id="A0A1I7RRT5"/>
<reference evidence="11" key="1">
    <citation type="submission" date="2016-11" db="UniProtKB">
        <authorList>
            <consortium name="WormBaseParasite"/>
        </authorList>
    </citation>
    <scope>IDENTIFICATION</scope>
</reference>
<accession>A0A1I7RRT5</accession>
<dbReference type="WBParaSite" id="BXY_0343300.1">
    <property type="protein sequence ID" value="BXY_0343300.1"/>
    <property type="gene ID" value="BXY_0343300"/>
</dbReference>
<evidence type="ECO:0000313" key="10">
    <source>
        <dbReference type="Proteomes" id="UP000095284"/>
    </source>
</evidence>
<dbReference type="Proteomes" id="UP000095284">
    <property type="component" value="Unplaced"/>
</dbReference>
<evidence type="ECO:0000313" key="11">
    <source>
        <dbReference type="WBParaSite" id="BXY_0343300.1"/>
    </source>
</evidence>
<evidence type="ECO:0000256" key="8">
    <source>
        <dbReference type="ARBA" id="ARBA00023136"/>
    </source>
</evidence>
<proteinExistence type="inferred from homology"/>
<organism evidence="10 11">
    <name type="scientific">Bursaphelenchus xylophilus</name>
    <name type="common">Pinewood nematode worm</name>
    <name type="synonym">Aphelenchoides xylophilus</name>
    <dbReference type="NCBI Taxonomy" id="6326"/>
    <lineage>
        <taxon>Eukaryota</taxon>
        <taxon>Metazoa</taxon>
        <taxon>Ecdysozoa</taxon>
        <taxon>Nematoda</taxon>
        <taxon>Chromadorea</taxon>
        <taxon>Rhabditida</taxon>
        <taxon>Tylenchina</taxon>
        <taxon>Tylenchomorpha</taxon>
        <taxon>Aphelenchoidea</taxon>
        <taxon>Aphelenchoididae</taxon>
        <taxon>Bursaphelenchus</taxon>
    </lineage>
</organism>
<name>A0A1I7RRT5_BURXY</name>
<dbReference type="GO" id="GO:0005743">
    <property type="term" value="C:mitochondrial inner membrane"/>
    <property type="evidence" value="ECO:0007669"/>
    <property type="project" value="UniProtKB-SubCell"/>
</dbReference>